<feature type="compositionally biased region" description="Basic and acidic residues" evidence="1">
    <location>
        <begin position="228"/>
        <end position="254"/>
    </location>
</feature>
<evidence type="ECO:0008006" key="4">
    <source>
        <dbReference type="Google" id="ProtNLM"/>
    </source>
</evidence>
<reference evidence="2 3" key="1">
    <citation type="journal article" date="2018" name="Nat. Genet.">
        <title>Extensive intraspecific gene order and gene structural variations between Mo17 and other maize genomes.</title>
        <authorList>
            <person name="Sun S."/>
            <person name="Zhou Y."/>
            <person name="Chen J."/>
            <person name="Shi J."/>
            <person name="Zhao H."/>
            <person name="Zhao H."/>
            <person name="Song W."/>
            <person name="Zhang M."/>
            <person name="Cui Y."/>
            <person name="Dong X."/>
            <person name="Liu H."/>
            <person name="Ma X."/>
            <person name="Jiao Y."/>
            <person name="Wang B."/>
            <person name="Wei X."/>
            <person name="Stein J.C."/>
            <person name="Glaubitz J.C."/>
            <person name="Lu F."/>
            <person name="Yu G."/>
            <person name="Liang C."/>
            <person name="Fengler K."/>
            <person name="Li B."/>
            <person name="Rafalski A."/>
            <person name="Schnable P.S."/>
            <person name="Ware D.H."/>
            <person name="Buckler E.S."/>
            <person name="Lai J."/>
        </authorList>
    </citation>
    <scope>NUCLEOTIDE SEQUENCE [LARGE SCALE GENOMIC DNA]</scope>
    <source>
        <strain evidence="3">cv. Missouri 17</strain>
        <tissue evidence="2">Seedling</tissue>
    </source>
</reference>
<evidence type="ECO:0000313" key="3">
    <source>
        <dbReference type="Proteomes" id="UP000251960"/>
    </source>
</evidence>
<dbReference type="EMBL" id="NCVQ01000004">
    <property type="protein sequence ID" value="PWZ34135.1"/>
    <property type="molecule type" value="Genomic_DNA"/>
</dbReference>
<name>A0A3L6FLP0_MAIZE</name>
<comment type="caution">
    <text evidence="2">The sequence shown here is derived from an EMBL/GenBank/DDBJ whole genome shotgun (WGS) entry which is preliminary data.</text>
</comment>
<sequence>MAKRNQFVILENERPQEMFDRLMVIMEKIRRLGGQDINDHKVIKIMLEAYSPRNGTVVTLIRDKKRFYIFTPSDVLGRILAFDMQQEEAFERRKIGELQAKLDGMKIKDIALKANKETRNSHGNKANFSKDASTTKVKTSKKIKEMVVVSSSSSESDSEDDPHEEIGDIALFVKKYHKGLKKEGYKIVKRRFPNKKKRACYNCGSTEHFIALCPDEKKENKQHKKEGRKGFDKNRKYRGEAHIDHQWDSSKDSSSEEDEKIATIEIQESSNSLRLFKNLSDDDDLTHICLMAKHEKVKPKSTSLSSSSSSESSCNESSDDEMNAIMEKLDGKNKGFYN</sequence>
<dbReference type="GO" id="GO:0008270">
    <property type="term" value="F:zinc ion binding"/>
    <property type="evidence" value="ECO:0007669"/>
    <property type="project" value="InterPro"/>
</dbReference>
<accession>A0A3L6FLP0</accession>
<evidence type="ECO:0000313" key="2">
    <source>
        <dbReference type="EMBL" id="PWZ34135.1"/>
    </source>
</evidence>
<evidence type="ECO:0000256" key="1">
    <source>
        <dbReference type="SAM" id="MobiDB-lite"/>
    </source>
</evidence>
<feature type="region of interest" description="Disordered" evidence="1">
    <location>
        <begin position="218"/>
        <end position="260"/>
    </location>
</feature>
<dbReference type="InterPro" id="IPR036875">
    <property type="entry name" value="Znf_CCHC_sf"/>
</dbReference>
<feature type="compositionally biased region" description="Low complexity" evidence="1">
    <location>
        <begin position="301"/>
        <end position="316"/>
    </location>
</feature>
<feature type="region of interest" description="Disordered" evidence="1">
    <location>
        <begin position="296"/>
        <end position="338"/>
    </location>
</feature>
<dbReference type="SUPFAM" id="SSF57756">
    <property type="entry name" value="Retrovirus zinc finger-like domains"/>
    <property type="match status" value="1"/>
</dbReference>
<feature type="compositionally biased region" description="Basic and acidic residues" evidence="1">
    <location>
        <begin position="327"/>
        <end position="338"/>
    </location>
</feature>
<dbReference type="AlphaFoldDB" id="A0A3L6FLP0"/>
<protein>
    <recommendedName>
        <fullName evidence="4">CCHC-type domain-containing protein</fullName>
    </recommendedName>
</protein>
<dbReference type="GO" id="GO:0003676">
    <property type="term" value="F:nucleic acid binding"/>
    <property type="evidence" value="ECO:0007669"/>
    <property type="project" value="InterPro"/>
</dbReference>
<proteinExistence type="predicted"/>
<gene>
    <name evidence="2" type="ORF">Zm00014a_032435</name>
</gene>
<dbReference type="Gene3D" id="4.10.60.10">
    <property type="entry name" value="Zinc finger, CCHC-type"/>
    <property type="match status" value="1"/>
</dbReference>
<organism evidence="2 3">
    <name type="scientific">Zea mays</name>
    <name type="common">Maize</name>
    <dbReference type="NCBI Taxonomy" id="4577"/>
    <lineage>
        <taxon>Eukaryota</taxon>
        <taxon>Viridiplantae</taxon>
        <taxon>Streptophyta</taxon>
        <taxon>Embryophyta</taxon>
        <taxon>Tracheophyta</taxon>
        <taxon>Spermatophyta</taxon>
        <taxon>Magnoliopsida</taxon>
        <taxon>Liliopsida</taxon>
        <taxon>Poales</taxon>
        <taxon>Poaceae</taxon>
        <taxon>PACMAD clade</taxon>
        <taxon>Panicoideae</taxon>
        <taxon>Andropogonodae</taxon>
        <taxon>Andropogoneae</taxon>
        <taxon>Tripsacinae</taxon>
        <taxon>Zea</taxon>
    </lineage>
</organism>
<dbReference type="Proteomes" id="UP000251960">
    <property type="component" value="Chromosome 3"/>
</dbReference>